<dbReference type="OrthoDB" id="6851830at2"/>
<evidence type="ECO:0000313" key="3">
    <source>
        <dbReference type="EMBL" id="KGM30737.1"/>
    </source>
</evidence>
<protein>
    <submittedName>
        <fullName evidence="3">Membrane protein</fullName>
    </submittedName>
</protein>
<feature type="transmembrane region" description="Helical" evidence="2">
    <location>
        <begin position="112"/>
        <end position="129"/>
    </location>
</feature>
<feature type="transmembrane region" description="Helical" evidence="2">
    <location>
        <begin position="75"/>
        <end position="100"/>
    </location>
</feature>
<evidence type="ECO:0000256" key="1">
    <source>
        <dbReference type="SAM" id="MobiDB-lite"/>
    </source>
</evidence>
<dbReference type="RefSeq" id="WP_034847690.1">
    <property type="nucleotide sequence ID" value="NZ_JANX01000713.1"/>
</dbReference>
<accession>A0A0A0D0Y3</accession>
<keyword evidence="2" id="KW-1133">Transmembrane helix</keyword>
<feature type="transmembrane region" description="Helical" evidence="2">
    <location>
        <begin position="181"/>
        <end position="200"/>
    </location>
</feature>
<dbReference type="Proteomes" id="UP000029995">
    <property type="component" value="Unassembled WGS sequence"/>
</dbReference>
<feature type="compositionally biased region" description="Basic and acidic residues" evidence="1">
    <location>
        <begin position="44"/>
        <end position="54"/>
    </location>
</feature>
<keyword evidence="2" id="KW-0472">Membrane</keyword>
<evidence type="ECO:0000256" key="2">
    <source>
        <dbReference type="SAM" id="Phobius"/>
    </source>
</evidence>
<feature type="transmembrane region" description="Helical" evidence="2">
    <location>
        <begin position="149"/>
        <end position="169"/>
    </location>
</feature>
<proteinExistence type="predicted"/>
<sequence length="257" mass="26531">MVGSLLLRGMLVGVLAGLLAFGFARIFGEPQVDRAIALEGALGHSHDHGGHDHAAAPAAEPEEPELVSRETQAGLGLLTGAVVYGAAVGGLFALVFAFAYGRVGRLDARATAALLALGAFIALVVVPDLKYPPNPPAVGNADTIGERTGLFFIMLAISVAVLVLAVNLARGLARRHGGWTAGMIAGAVYIAIIAIAQVALPAVNEVPEGFPADLLWQFRIASLGMHAVLWTTIGLAFGALAERSFARRGGGRLAFSR</sequence>
<dbReference type="EMBL" id="JANX01000713">
    <property type="protein sequence ID" value="KGM30737.1"/>
    <property type="molecule type" value="Genomic_DNA"/>
</dbReference>
<dbReference type="Pfam" id="PF09490">
    <property type="entry name" value="CbtA"/>
    <property type="match status" value="1"/>
</dbReference>
<dbReference type="InterPro" id="IPR012666">
    <property type="entry name" value="CbtA_put"/>
</dbReference>
<gene>
    <name evidence="3" type="ORF">P409_31270</name>
</gene>
<reference evidence="3 4" key="1">
    <citation type="submission" date="2014-01" db="EMBL/GenBank/DDBJ databases">
        <title>Genome sequence determination for a cystic fibrosis isolate, Inquilinus limosus.</title>
        <authorList>
            <person name="Pino M."/>
            <person name="Di Conza J."/>
            <person name="Gutkind G."/>
        </authorList>
    </citation>
    <scope>NUCLEOTIDE SEQUENCE [LARGE SCALE GENOMIC DNA]</scope>
    <source>
        <strain evidence="3 4">MP06</strain>
    </source>
</reference>
<evidence type="ECO:0000313" key="4">
    <source>
        <dbReference type="Proteomes" id="UP000029995"/>
    </source>
</evidence>
<name>A0A0A0D0Y3_9PROT</name>
<keyword evidence="2" id="KW-0812">Transmembrane</keyword>
<comment type="caution">
    <text evidence="3">The sequence shown here is derived from an EMBL/GenBank/DDBJ whole genome shotgun (WGS) entry which is preliminary data.</text>
</comment>
<organism evidence="3 4">
    <name type="scientific">Inquilinus limosus MP06</name>
    <dbReference type="NCBI Taxonomy" id="1398085"/>
    <lineage>
        <taxon>Bacteria</taxon>
        <taxon>Pseudomonadati</taxon>
        <taxon>Pseudomonadota</taxon>
        <taxon>Alphaproteobacteria</taxon>
        <taxon>Rhodospirillales</taxon>
        <taxon>Rhodospirillaceae</taxon>
        <taxon>Inquilinus</taxon>
    </lineage>
</organism>
<feature type="transmembrane region" description="Helical" evidence="2">
    <location>
        <begin position="220"/>
        <end position="241"/>
    </location>
</feature>
<dbReference type="AlphaFoldDB" id="A0A0A0D0Y3"/>
<feature type="region of interest" description="Disordered" evidence="1">
    <location>
        <begin position="44"/>
        <end position="65"/>
    </location>
</feature>